<evidence type="ECO:0000313" key="1">
    <source>
        <dbReference type="EMBL" id="SMA47983.1"/>
    </source>
</evidence>
<dbReference type="AlphaFoldDB" id="A0A1X7AL45"/>
<sequence length="34" mass="3757">MHANKKPGSQTVGLAFNKEGLLVLLKHPEFQQVP</sequence>
<protein>
    <submittedName>
        <fullName evidence="1">Uncharacterized protein</fullName>
    </submittedName>
</protein>
<organism evidence="1 2">
    <name type="scientific">Parendozoicomonas haliclonae</name>
    <dbReference type="NCBI Taxonomy" id="1960125"/>
    <lineage>
        <taxon>Bacteria</taxon>
        <taxon>Pseudomonadati</taxon>
        <taxon>Pseudomonadota</taxon>
        <taxon>Gammaproteobacteria</taxon>
        <taxon>Oceanospirillales</taxon>
        <taxon>Endozoicomonadaceae</taxon>
        <taxon>Parendozoicomonas</taxon>
    </lineage>
</organism>
<dbReference type="EMBL" id="FWPT01000005">
    <property type="protein sequence ID" value="SMA47983.1"/>
    <property type="molecule type" value="Genomic_DNA"/>
</dbReference>
<accession>A0A1X7AL45</accession>
<reference evidence="1 2" key="1">
    <citation type="submission" date="2017-03" db="EMBL/GenBank/DDBJ databases">
        <authorList>
            <person name="Afonso C.L."/>
            <person name="Miller P.J."/>
            <person name="Scott M.A."/>
            <person name="Spackman E."/>
            <person name="Goraichik I."/>
            <person name="Dimitrov K.M."/>
            <person name="Suarez D.L."/>
            <person name="Swayne D.E."/>
        </authorList>
    </citation>
    <scope>NUCLEOTIDE SEQUENCE [LARGE SCALE GENOMIC DNA]</scope>
    <source>
        <strain evidence="1">SB41UT1</strain>
    </source>
</reference>
<keyword evidence="2" id="KW-1185">Reference proteome</keyword>
<name>A0A1X7AL45_9GAMM</name>
<dbReference type="Proteomes" id="UP000196573">
    <property type="component" value="Unassembled WGS sequence"/>
</dbReference>
<evidence type="ECO:0000313" key="2">
    <source>
        <dbReference type="Proteomes" id="UP000196573"/>
    </source>
</evidence>
<gene>
    <name evidence="1" type="ORF">EHSB41UT_02625</name>
</gene>
<proteinExistence type="predicted"/>